<gene>
    <name evidence="9" type="ORF">DL546_004683</name>
</gene>
<dbReference type="PRINTS" id="PR00463">
    <property type="entry name" value="EP450I"/>
</dbReference>
<dbReference type="InterPro" id="IPR036396">
    <property type="entry name" value="Cyt_P450_sf"/>
</dbReference>
<dbReference type="InterPro" id="IPR050364">
    <property type="entry name" value="Cytochrome_P450_fung"/>
</dbReference>
<evidence type="ECO:0000256" key="3">
    <source>
        <dbReference type="ARBA" id="ARBA00022617"/>
    </source>
</evidence>
<sequence length="544" mass="61506">MTTNIKTWGFALLAITILARLVLPLLRRPTRQLPPGPKPLPLIGNLLQLPKTLPWLQLHHWGKQYGPIMYLNMGGQPLIVLTSQQAAYDLLSKRGARYSDRPRFIMAGEMVCKGMHMLLRPYDEMYKLHQRMEAPLLNLRSASSYRPLQEVESRQLLFDVLGEWDMFGQEGVDFHHHFERATASTIYFLLYGYRLKTGYEKELLEAKNVQGAMTKTAQVGRYIVEFLPSLNYLPAFLAPWKREAEALYQLERQLHLGNLEKGLRNPGYNFSKAMQESPEAKEMSTEELAFDLGIIADAALDTSTVALGWFIVAWCSNGHLGWVKEAQRVLEEVVGRDRLPTFDDRPALAYIDAIVSEVLRWRPVAPGGVPHFTKTADSYMGYHIPANSIILPNHFTILRDTSIFGSDPDDFVPERWLSPSPTFPPSIDACGMNLSALRDLPQSYFGYGRRICTGRIIARNQLFIQVARLLWAFDVEPGVVDEVTGERHKVDDMACEEGFVTLPKPFKAVLRPRGQWVRDAILKSGDTHGLDLSGILPQTGADQS</sequence>
<evidence type="ECO:0008006" key="11">
    <source>
        <dbReference type="Google" id="ProtNLM"/>
    </source>
</evidence>
<dbReference type="GO" id="GO:0020037">
    <property type="term" value="F:heme binding"/>
    <property type="evidence" value="ECO:0007669"/>
    <property type="project" value="InterPro"/>
</dbReference>
<dbReference type="Gene3D" id="1.10.630.10">
    <property type="entry name" value="Cytochrome P450"/>
    <property type="match status" value="1"/>
</dbReference>
<protein>
    <recommendedName>
        <fullName evidence="11">Cytochrome P450</fullName>
    </recommendedName>
</protein>
<evidence type="ECO:0000256" key="6">
    <source>
        <dbReference type="ARBA" id="ARBA00023004"/>
    </source>
</evidence>
<dbReference type="PANTHER" id="PTHR46300">
    <property type="entry name" value="P450, PUTATIVE (EUROFUNG)-RELATED-RELATED"/>
    <property type="match status" value="1"/>
</dbReference>
<evidence type="ECO:0000256" key="1">
    <source>
        <dbReference type="ARBA" id="ARBA00001971"/>
    </source>
</evidence>
<evidence type="ECO:0000256" key="8">
    <source>
        <dbReference type="PIRSR" id="PIRSR602401-1"/>
    </source>
</evidence>
<dbReference type="PRINTS" id="PR00385">
    <property type="entry name" value="P450"/>
</dbReference>
<dbReference type="PANTHER" id="PTHR46300:SF1">
    <property type="entry name" value="P450, PUTATIVE (EUROFUNG)-RELATED"/>
    <property type="match status" value="1"/>
</dbReference>
<dbReference type="STRING" id="177199.A0A420YB64"/>
<evidence type="ECO:0000313" key="9">
    <source>
        <dbReference type="EMBL" id="RKU45138.1"/>
    </source>
</evidence>
<evidence type="ECO:0000256" key="2">
    <source>
        <dbReference type="ARBA" id="ARBA00010617"/>
    </source>
</evidence>
<dbReference type="CDD" id="cd11065">
    <property type="entry name" value="CYP64-like"/>
    <property type="match status" value="1"/>
</dbReference>
<feature type="binding site" description="axial binding residue" evidence="8">
    <location>
        <position position="452"/>
    </location>
    <ligand>
        <name>heme</name>
        <dbReference type="ChEBI" id="CHEBI:30413"/>
    </ligand>
    <ligandPart>
        <name>Fe</name>
        <dbReference type="ChEBI" id="CHEBI:18248"/>
    </ligandPart>
</feature>
<evidence type="ECO:0000256" key="7">
    <source>
        <dbReference type="ARBA" id="ARBA00023033"/>
    </source>
</evidence>
<keyword evidence="3 8" id="KW-0349">Heme</keyword>
<dbReference type="GO" id="GO:0004497">
    <property type="term" value="F:monooxygenase activity"/>
    <property type="evidence" value="ECO:0007669"/>
    <property type="project" value="UniProtKB-KW"/>
</dbReference>
<keyword evidence="6 8" id="KW-0408">Iron</keyword>
<dbReference type="AlphaFoldDB" id="A0A420YB64"/>
<evidence type="ECO:0000256" key="4">
    <source>
        <dbReference type="ARBA" id="ARBA00022723"/>
    </source>
</evidence>
<dbReference type="GO" id="GO:0005506">
    <property type="term" value="F:iron ion binding"/>
    <property type="evidence" value="ECO:0007669"/>
    <property type="project" value="InterPro"/>
</dbReference>
<organism evidence="9 10">
    <name type="scientific">Coniochaeta pulveracea</name>
    <dbReference type="NCBI Taxonomy" id="177199"/>
    <lineage>
        <taxon>Eukaryota</taxon>
        <taxon>Fungi</taxon>
        <taxon>Dikarya</taxon>
        <taxon>Ascomycota</taxon>
        <taxon>Pezizomycotina</taxon>
        <taxon>Sordariomycetes</taxon>
        <taxon>Sordariomycetidae</taxon>
        <taxon>Coniochaetales</taxon>
        <taxon>Coniochaetaceae</taxon>
        <taxon>Coniochaeta</taxon>
    </lineage>
</organism>
<dbReference type="OrthoDB" id="1470350at2759"/>
<dbReference type="EMBL" id="QVQW01000023">
    <property type="protein sequence ID" value="RKU45138.1"/>
    <property type="molecule type" value="Genomic_DNA"/>
</dbReference>
<evidence type="ECO:0000256" key="5">
    <source>
        <dbReference type="ARBA" id="ARBA00023002"/>
    </source>
</evidence>
<name>A0A420YB64_9PEZI</name>
<dbReference type="InterPro" id="IPR002401">
    <property type="entry name" value="Cyt_P450_E_grp-I"/>
</dbReference>
<keyword evidence="7" id="KW-0503">Monooxygenase</keyword>
<accession>A0A420YB64</accession>
<keyword evidence="5" id="KW-0560">Oxidoreductase</keyword>
<comment type="similarity">
    <text evidence="2">Belongs to the cytochrome P450 family.</text>
</comment>
<evidence type="ECO:0000313" key="10">
    <source>
        <dbReference type="Proteomes" id="UP000275385"/>
    </source>
</evidence>
<reference evidence="9 10" key="1">
    <citation type="submission" date="2018-08" db="EMBL/GenBank/DDBJ databases">
        <title>Draft genome of the lignicolous fungus Coniochaeta pulveracea.</title>
        <authorList>
            <person name="Borstlap C.J."/>
            <person name="De Witt R.N."/>
            <person name="Botha A."/>
            <person name="Volschenk H."/>
        </authorList>
    </citation>
    <scope>NUCLEOTIDE SEQUENCE [LARGE SCALE GENOMIC DNA]</scope>
    <source>
        <strain evidence="9 10">CAB683</strain>
    </source>
</reference>
<comment type="cofactor">
    <cofactor evidence="1 8">
        <name>heme</name>
        <dbReference type="ChEBI" id="CHEBI:30413"/>
    </cofactor>
</comment>
<dbReference type="InterPro" id="IPR001128">
    <property type="entry name" value="Cyt_P450"/>
</dbReference>
<proteinExistence type="inferred from homology"/>
<keyword evidence="10" id="KW-1185">Reference proteome</keyword>
<dbReference type="GO" id="GO:0016705">
    <property type="term" value="F:oxidoreductase activity, acting on paired donors, with incorporation or reduction of molecular oxygen"/>
    <property type="evidence" value="ECO:0007669"/>
    <property type="project" value="InterPro"/>
</dbReference>
<dbReference type="Proteomes" id="UP000275385">
    <property type="component" value="Unassembled WGS sequence"/>
</dbReference>
<comment type="caution">
    <text evidence="9">The sequence shown here is derived from an EMBL/GenBank/DDBJ whole genome shotgun (WGS) entry which is preliminary data.</text>
</comment>
<dbReference type="SUPFAM" id="SSF48264">
    <property type="entry name" value="Cytochrome P450"/>
    <property type="match status" value="1"/>
</dbReference>
<dbReference type="Pfam" id="PF00067">
    <property type="entry name" value="p450"/>
    <property type="match status" value="1"/>
</dbReference>
<keyword evidence="4 8" id="KW-0479">Metal-binding</keyword>